<dbReference type="Proteomes" id="UP000799537">
    <property type="component" value="Unassembled WGS sequence"/>
</dbReference>
<dbReference type="OrthoDB" id="542013at2759"/>
<keyword evidence="1" id="KW-0560">Oxidoreductase</keyword>
<dbReference type="Pfam" id="PF00106">
    <property type="entry name" value="adh_short"/>
    <property type="match status" value="1"/>
</dbReference>
<evidence type="ECO:0000313" key="2">
    <source>
        <dbReference type="EMBL" id="KAF2162386.1"/>
    </source>
</evidence>
<dbReference type="InterPro" id="IPR036291">
    <property type="entry name" value="NAD(P)-bd_dom_sf"/>
</dbReference>
<dbReference type="PRINTS" id="PR00081">
    <property type="entry name" value="GDHRDH"/>
</dbReference>
<evidence type="ECO:0008006" key="4">
    <source>
        <dbReference type="Google" id="ProtNLM"/>
    </source>
</evidence>
<gene>
    <name evidence="2" type="ORF">M409DRAFT_58479</name>
</gene>
<dbReference type="GeneID" id="54567194"/>
<dbReference type="PANTHER" id="PTHR43157">
    <property type="entry name" value="PHOSPHATIDYLINOSITOL-GLYCAN BIOSYNTHESIS CLASS F PROTEIN-RELATED"/>
    <property type="match status" value="1"/>
</dbReference>
<organism evidence="2 3">
    <name type="scientific">Zasmidium cellare ATCC 36951</name>
    <dbReference type="NCBI Taxonomy" id="1080233"/>
    <lineage>
        <taxon>Eukaryota</taxon>
        <taxon>Fungi</taxon>
        <taxon>Dikarya</taxon>
        <taxon>Ascomycota</taxon>
        <taxon>Pezizomycotina</taxon>
        <taxon>Dothideomycetes</taxon>
        <taxon>Dothideomycetidae</taxon>
        <taxon>Mycosphaerellales</taxon>
        <taxon>Mycosphaerellaceae</taxon>
        <taxon>Zasmidium</taxon>
    </lineage>
</organism>
<sequence length="351" mass="37998">MSGIGTLPWLLAIAHDRLHPPPDPKPDLTNRTILITGANTGVGFEAALKFVSLNASRVILAVRSLSKGETARTEIEKRTGRKGVVEVWALEMGDYASIKDFVGRVEREVERLDVAVLNAGVAKLGFEAGQYGWEGTLQVNTLSTALLALLLLPKLRASRTADSTPVLELVSSGNHTQVQINPSAHTAPSPLEVYNSPTAYDGLAQYSISKLFLQFFQTGLVRHLGASVQQAGVEVVTICPGATKSELARGDLPLALRVFQKVFYYVLMKPTEQGARTYVGGVELKGRGHGGFFRYGRVDEPAPTLTGPENEKLQEKVWEDILRILRKDVPEVDGVLASVAAATSEEGRSKD</sequence>
<dbReference type="GO" id="GO:0016491">
    <property type="term" value="F:oxidoreductase activity"/>
    <property type="evidence" value="ECO:0007669"/>
    <property type="project" value="UniProtKB-KW"/>
</dbReference>
<dbReference type="EMBL" id="ML993614">
    <property type="protein sequence ID" value="KAF2162386.1"/>
    <property type="molecule type" value="Genomic_DNA"/>
</dbReference>
<dbReference type="SUPFAM" id="SSF51735">
    <property type="entry name" value="NAD(P)-binding Rossmann-fold domains"/>
    <property type="match status" value="1"/>
</dbReference>
<dbReference type="RefSeq" id="XP_033663275.1">
    <property type="nucleotide sequence ID" value="XM_033813922.1"/>
</dbReference>
<evidence type="ECO:0000256" key="1">
    <source>
        <dbReference type="ARBA" id="ARBA00023002"/>
    </source>
</evidence>
<reference evidence="2" key="1">
    <citation type="journal article" date="2020" name="Stud. Mycol.">
        <title>101 Dothideomycetes genomes: a test case for predicting lifestyles and emergence of pathogens.</title>
        <authorList>
            <person name="Haridas S."/>
            <person name="Albert R."/>
            <person name="Binder M."/>
            <person name="Bloem J."/>
            <person name="Labutti K."/>
            <person name="Salamov A."/>
            <person name="Andreopoulos B."/>
            <person name="Baker S."/>
            <person name="Barry K."/>
            <person name="Bills G."/>
            <person name="Bluhm B."/>
            <person name="Cannon C."/>
            <person name="Castanera R."/>
            <person name="Culley D."/>
            <person name="Daum C."/>
            <person name="Ezra D."/>
            <person name="Gonzalez J."/>
            <person name="Henrissat B."/>
            <person name="Kuo A."/>
            <person name="Liang C."/>
            <person name="Lipzen A."/>
            <person name="Lutzoni F."/>
            <person name="Magnuson J."/>
            <person name="Mondo S."/>
            <person name="Nolan M."/>
            <person name="Ohm R."/>
            <person name="Pangilinan J."/>
            <person name="Park H.-J."/>
            <person name="Ramirez L."/>
            <person name="Alfaro M."/>
            <person name="Sun H."/>
            <person name="Tritt A."/>
            <person name="Yoshinaga Y."/>
            <person name="Zwiers L.-H."/>
            <person name="Turgeon B."/>
            <person name="Goodwin S."/>
            <person name="Spatafora J."/>
            <person name="Crous P."/>
            <person name="Grigoriev I."/>
        </authorList>
    </citation>
    <scope>NUCLEOTIDE SEQUENCE</scope>
    <source>
        <strain evidence="2">ATCC 36951</strain>
    </source>
</reference>
<accession>A0A6A6CAB1</accession>
<keyword evidence="3" id="KW-1185">Reference proteome</keyword>
<name>A0A6A6CAB1_ZASCE</name>
<protein>
    <recommendedName>
        <fullName evidence="4">NAD(P)-binding protein</fullName>
    </recommendedName>
</protein>
<dbReference type="InterPro" id="IPR002347">
    <property type="entry name" value="SDR_fam"/>
</dbReference>
<dbReference type="Gene3D" id="3.40.50.720">
    <property type="entry name" value="NAD(P)-binding Rossmann-like Domain"/>
    <property type="match status" value="1"/>
</dbReference>
<dbReference type="PANTHER" id="PTHR43157:SF22">
    <property type="entry name" value="SHORT-CHAIN DEHYDROGENASE_REDUCTASE PHMF"/>
    <property type="match status" value="1"/>
</dbReference>
<evidence type="ECO:0000313" key="3">
    <source>
        <dbReference type="Proteomes" id="UP000799537"/>
    </source>
</evidence>
<dbReference type="AlphaFoldDB" id="A0A6A6CAB1"/>
<proteinExistence type="predicted"/>